<reference evidence="1 2" key="1">
    <citation type="journal article" date="2007" name="DNA Res.">
        <title>Complete genomic structure of the bloom-forming toxic cyanobacterium Microcystis aeruginosa NIES-843.</title>
        <authorList>
            <person name="Kaneko T."/>
            <person name="Nakajima N."/>
            <person name="Okamoto S."/>
            <person name="Suzuki I."/>
            <person name="Tanabe Y."/>
            <person name="Tamaoki M."/>
            <person name="Nakamura Y."/>
            <person name="Kasai F."/>
            <person name="Watanabe A."/>
            <person name="Kawashima K."/>
            <person name="Kishida Y."/>
            <person name="Ono A."/>
            <person name="Shimizu Y."/>
            <person name="Takahashi C."/>
            <person name="Minami C."/>
            <person name="Fujishiro T."/>
            <person name="Kohara M."/>
            <person name="Katoh M."/>
            <person name="Nakazaki N."/>
            <person name="Nakayama S."/>
            <person name="Yamada M."/>
            <person name="Tabata S."/>
            <person name="Watanabe M.M."/>
        </authorList>
    </citation>
    <scope>NUCLEOTIDE SEQUENCE [LARGE SCALE GENOMIC DNA]</scope>
    <source>
        <strain evidence="2">NIES-843 / IAM M-247</strain>
    </source>
</reference>
<name>B0JRG5_MICAN</name>
<dbReference type="STRING" id="449447.MAE_08930"/>
<dbReference type="EMBL" id="AP009552">
    <property type="protein sequence ID" value="BAG00715.1"/>
    <property type="molecule type" value="Genomic_DNA"/>
</dbReference>
<dbReference type="PaxDb" id="449447-MAE_08930"/>
<dbReference type="AlphaFoldDB" id="B0JRG5"/>
<keyword evidence="2" id="KW-1185">Reference proteome</keyword>
<dbReference type="Proteomes" id="UP000001510">
    <property type="component" value="Chromosome"/>
</dbReference>
<organism evidence="1 2">
    <name type="scientific">Microcystis aeruginosa (strain NIES-843 / IAM M-2473)</name>
    <dbReference type="NCBI Taxonomy" id="449447"/>
    <lineage>
        <taxon>Bacteria</taxon>
        <taxon>Bacillati</taxon>
        <taxon>Cyanobacteriota</taxon>
        <taxon>Cyanophyceae</taxon>
        <taxon>Oscillatoriophycideae</taxon>
        <taxon>Chroococcales</taxon>
        <taxon>Microcystaceae</taxon>
        <taxon>Microcystis</taxon>
    </lineage>
</organism>
<dbReference type="HOGENOM" id="CLU_3063457_0_0_3"/>
<accession>B0JRG5</accession>
<gene>
    <name evidence="1" type="ordered locus">MAE_08930</name>
</gene>
<protein>
    <submittedName>
        <fullName evidence="1">Uncharacterized protein</fullName>
    </submittedName>
</protein>
<sequence length="53" mass="6125">MNKLPSRLERQLVAPTLNAGILFLRQSLTALSYKFCHFHRGGVVLVLYFTEKF</sequence>
<proteinExistence type="predicted"/>
<dbReference type="KEGG" id="mar:MAE_08930"/>
<evidence type="ECO:0000313" key="2">
    <source>
        <dbReference type="Proteomes" id="UP000001510"/>
    </source>
</evidence>
<dbReference type="EnsemblBacteria" id="BAG00715">
    <property type="protein sequence ID" value="BAG00715"/>
    <property type="gene ID" value="MAE_08930"/>
</dbReference>
<evidence type="ECO:0000313" key="1">
    <source>
        <dbReference type="EMBL" id="BAG00715.1"/>
    </source>
</evidence>